<dbReference type="GO" id="GO:0004386">
    <property type="term" value="F:helicase activity"/>
    <property type="evidence" value="ECO:0007669"/>
    <property type="project" value="UniProtKB-KW"/>
</dbReference>
<dbReference type="Pfam" id="PF04313">
    <property type="entry name" value="HSDR_N"/>
    <property type="match status" value="1"/>
</dbReference>
<dbReference type="InterPro" id="IPR027417">
    <property type="entry name" value="P-loop_NTPase"/>
</dbReference>
<dbReference type="EMBL" id="JANHNZ010000005">
    <property type="protein sequence ID" value="MCQ9210237.1"/>
    <property type="molecule type" value="Genomic_DNA"/>
</dbReference>
<gene>
    <name evidence="2" type="ORF">NPA36_06710</name>
</gene>
<dbReference type="InterPro" id="IPR040980">
    <property type="entry name" value="SWI2_SNF2"/>
</dbReference>
<comment type="caution">
    <text evidence="2">The sequence shown here is derived from an EMBL/GenBank/DDBJ whole genome shotgun (WGS) entry which is preliminary data.</text>
</comment>
<dbReference type="Pfam" id="PF22679">
    <property type="entry name" value="T1R_D3-like"/>
    <property type="match status" value="1"/>
</dbReference>
<keyword evidence="2" id="KW-0547">Nucleotide-binding</keyword>
<accession>A0ABT1WNX4</accession>
<dbReference type="SMART" id="SM00487">
    <property type="entry name" value="DEXDc"/>
    <property type="match status" value="1"/>
</dbReference>
<sequence length="986" mass="113530">MGLKRNMDENGLEQSIISYLRDKAGYEYVTPEEIKLSYNPKFAFDEERLLRFIRTSQPTTYEELRLVDNLSREQFFNRLSTEITRNGIIHVLKNGIKDYRASNSVVMFFLNPTSKRPESYTEFDYNIFSVSNQLTFSEVDKGLELDLCIFINGLPVITMELKNRTSSSGWTYKNAEEQYKNDRSPKEILFSFKRCLVHFAVDENAVSFTTRLDGVNTRFMPFNKGTDDDGAGNPPSDGTMTDYLWKVFLDKKELTNIIENFAQVIEEKEDGEKKKEVQIFPRYHQWRVVKRLLADVQEHGVGKKYLIQHSAGSGKSNSITWLAYQLVGVEREGKPLFDSIIVVTDRRNLDDQITKNVKRFLEVSSNIGHAESAKNLEELLKDGKKIIISTVQKFPYLLDTIGKSMKNKHFAIIIDEAHSSQSGKAAGSMNMSLSGELSASDDDLDIEDKIAELIEASRMITNASYFAFTATPKPRTIEMFGMRKEDGSMGEFDLYSMKQAIEEGFILDVLKNYTTYESYYKIFKTIEENPEFDSRKAKKKLRKFVEGQEFPLREKANEMVRHFVETSSKKIGGKAKAMVVTDSIVRAIDYYYAISDILRDLGGNFEAIVAFSGTKEYKGKELTESLINGFSDKDTPKEFKKDKYRFLIVADKYQTGYDEPLLHTMYVDKVLNDIKAVQTLSRLNRSAKNKIDTCVLDFANDPKQIEESFQKYYKQTKLVKETDPNKLYDLLSLLESMDVFDDEQVINVVENFLNNEPREYNDSILDSCVARYIKLEEEEQVEFKSGVKSFIRTYNFLASILPFGQKEWAIKNIFFELLVHRLPTPREDDLSKGVLDTIDLESYRLEKQNEINIVMDDTDGEVATPTAGIATIIDPEIDTLDNIINSFNDIFGNIDWEDKDNVAKQIKAIPEMVVKDEKLRNALKNADPQNIKIEFSRALVSVMVSIMKDNMELFKQFNDNDLFKKWLSDSVFKAIMEDYNSDDEDK</sequence>
<proteinExistence type="predicted"/>
<dbReference type="PANTHER" id="PTHR42927">
    <property type="entry name" value="HELICASE SUPERFAMILY 1 AND 2 DOMAIN-CONTAINING PROTEIN"/>
    <property type="match status" value="1"/>
</dbReference>
<dbReference type="InterPro" id="IPR014001">
    <property type="entry name" value="Helicase_ATP-bd"/>
</dbReference>
<feature type="domain" description="Helicase ATP-binding" evidence="1">
    <location>
        <begin position="296"/>
        <end position="490"/>
    </location>
</feature>
<dbReference type="Proteomes" id="UP001059480">
    <property type="component" value="Unassembled WGS sequence"/>
</dbReference>
<dbReference type="Gene3D" id="3.40.50.300">
    <property type="entry name" value="P-loop containing nucleotide triphosphate hydrolases"/>
    <property type="match status" value="3"/>
</dbReference>
<dbReference type="RefSeq" id="WP_256945347.1">
    <property type="nucleotide sequence ID" value="NZ_JANHNZ010000005.1"/>
</dbReference>
<dbReference type="Pfam" id="PF18766">
    <property type="entry name" value="SWI2_SNF2"/>
    <property type="match status" value="1"/>
</dbReference>
<dbReference type="PANTHER" id="PTHR42927:SF1">
    <property type="entry name" value="HELICASE SUPERFAMILY 1 AND 2 DOMAIN-CONTAINING PROTEIN"/>
    <property type="match status" value="1"/>
</dbReference>
<keyword evidence="2" id="KW-0067">ATP-binding</keyword>
<reference evidence="2" key="3">
    <citation type="journal article" date="2023" name="Microbiol. Resour. Announc.">
        <title>Draft Genome Sequence of Granulicatella sp. Strain S8, Isolated from a Marine Fish, Seriola quinqueradiata.</title>
        <authorList>
            <person name="Lee M."/>
            <person name="Farooq A."/>
            <person name="Jeong J.B."/>
            <person name="Jung M.Y."/>
        </authorList>
    </citation>
    <scope>NUCLEOTIDE SEQUENCE</scope>
    <source>
        <strain evidence="2">S8</strain>
    </source>
</reference>
<dbReference type="InterPro" id="IPR055180">
    <property type="entry name" value="HsdR_RecA-like_helicase_dom_2"/>
</dbReference>
<organism evidence="2 3">
    <name type="scientific">Granulicatella seriolae</name>
    <dbReference type="NCBI Taxonomy" id="2967226"/>
    <lineage>
        <taxon>Bacteria</taxon>
        <taxon>Bacillati</taxon>
        <taxon>Bacillota</taxon>
        <taxon>Bacilli</taxon>
        <taxon>Lactobacillales</taxon>
        <taxon>Carnobacteriaceae</taxon>
        <taxon>Granulicatella</taxon>
    </lineage>
</organism>
<dbReference type="InterPro" id="IPR007409">
    <property type="entry name" value="Restrct_endonuc_type1_HsdR_N"/>
</dbReference>
<protein>
    <submittedName>
        <fullName evidence="2">DEAD/DEAH box helicase family protein</fullName>
    </submittedName>
</protein>
<name>A0ABT1WNX4_9LACT</name>
<evidence type="ECO:0000313" key="3">
    <source>
        <dbReference type="Proteomes" id="UP001059480"/>
    </source>
</evidence>
<keyword evidence="2" id="KW-0378">Hydrolase</keyword>
<reference evidence="2" key="2">
    <citation type="journal article" date="2023" name="Curr. Microbiol.">
        <title>Granulicatella seriolae sp. nov., a Novel Facultative Anaerobe Isolated from Yellowtail Marine Fish.</title>
        <authorList>
            <person name="Lee M."/>
            <person name="Choi Y.J."/>
            <person name="Farooq A."/>
            <person name="Jeong J.B."/>
            <person name="Jung M.Y."/>
        </authorList>
    </citation>
    <scope>NUCLEOTIDE SEQUENCE</scope>
    <source>
        <strain evidence="2">S8</strain>
    </source>
</reference>
<keyword evidence="3" id="KW-1185">Reference proteome</keyword>
<evidence type="ECO:0000259" key="1">
    <source>
        <dbReference type="PROSITE" id="PS51192"/>
    </source>
</evidence>
<evidence type="ECO:0000313" key="2">
    <source>
        <dbReference type="EMBL" id="MCQ9210237.1"/>
    </source>
</evidence>
<dbReference type="CDD" id="cd22332">
    <property type="entry name" value="HsdR_N"/>
    <property type="match status" value="1"/>
</dbReference>
<keyword evidence="2" id="KW-0347">Helicase</keyword>
<dbReference type="PROSITE" id="PS51192">
    <property type="entry name" value="HELICASE_ATP_BIND_1"/>
    <property type="match status" value="1"/>
</dbReference>
<dbReference type="SUPFAM" id="SSF52540">
    <property type="entry name" value="P-loop containing nucleoside triphosphate hydrolases"/>
    <property type="match status" value="1"/>
</dbReference>
<dbReference type="Gene3D" id="3.90.1570.50">
    <property type="match status" value="1"/>
</dbReference>
<reference evidence="2" key="1">
    <citation type="submission" date="2022-07" db="EMBL/GenBank/DDBJ databases">
        <authorList>
            <person name="Jung M.-Y."/>
            <person name="Lee M."/>
        </authorList>
    </citation>
    <scope>NUCLEOTIDE SEQUENCE</scope>
    <source>
        <strain evidence="2">S8</strain>
    </source>
</reference>